<dbReference type="AlphaFoldDB" id="A0A381P921"/>
<comment type="subcellular location">
    <subcellularLocation>
        <location evidence="1">Cytoplasm</location>
    </subcellularLocation>
</comment>
<protein>
    <recommendedName>
        <fullName evidence="10">Aldose 1-epimerase</fullName>
    </recommendedName>
</protein>
<evidence type="ECO:0000256" key="8">
    <source>
        <dbReference type="ARBA" id="ARBA00023277"/>
    </source>
</evidence>
<dbReference type="EMBL" id="UINC01000908">
    <property type="protein sequence ID" value="SUZ63114.1"/>
    <property type="molecule type" value="Genomic_DNA"/>
</dbReference>
<dbReference type="GO" id="GO:0005737">
    <property type="term" value="C:cytoplasm"/>
    <property type="evidence" value="ECO:0007669"/>
    <property type="project" value="UniProtKB-SubCell"/>
</dbReference>
<dbReference type="GO" id="GO:0033499">
    <property type="term" value="P:galactose catabolic process via UDP-galactose, Leloir pathway"/>
    <property type="evidence" value="ECO:0007669"/>
    <property type="project" value="TreeGrafter"/>
</dbReference>
<keyword evidence="7" id="KW-0413">Isomerase</keyword>
<evidence type="ECO:0000313" key="9">
    <source>
        <dbReference type="EMBL" id="SUZ63114.1"/>
    </source>
</evidence>
<evidence type="ECO:0000256" key="7">
    <source>
        <dbReference type="ARBA" id="ARBA00023235"/>
    </source>
</evidence>
<dbReference type="Gene3D" id="2.70.98.10">
    <property type="match status" value="1"/>
</dbReference>
<dbReference type="InterPro" id="IPR047215">
    <property type="entry name" value="Galactose_mutarotase-like"/>
</dbReference>
<dbReference type="InterPro" id="IPR011013">
    <property type="entry name" value="Gal_mutarotase_sf_dom"/>
</dbReference>
<evidence type="ECO:0000256" key="4">
    <source>
        <dbReference type="ARBA" id="ARBA00011245"/>
    </source>
</evidence>
<evidence type="ECO:0000256" key="5">
    <source>
        <dbReference type="ARBA" id="ARBA00022490"/>
    </source>
</evidence>
<comment type="pathway">
    <text evidence="2">Carbohydrate metabolism; hexose metabolism.</text>
</comment>
<dbReference type="InterPro" id="IPR014718">
    <property type="entry name" value="GH-type_carb-bd"/>
</dbReference>
<dbReference type="PANTHER" id="PTHR10091">
    <property type="entry name" value="ALDOSE-1-EPIMERASE"/>
    <property type="match status" value="1"/>
</dbReference>
<dbReference type="SUPFAM" id="SSF74650">
    <property type="entry name" value="Galactose mutarotase-like"/>
    <property type="match status" value="1"/>
</dbReference>
<dbReference type="InterPro" id="IPR015443">
    <property type="entry name" value="Aldose_1-epimerase"/>
</dbReference>
<evidence type="ECO:0000256" key="2">
    <source>
        <dbReference type="ARBA" id="ARBA00005028"/>
    </source>
</evidence>
<keyword evidence="8" id="KW-0119">Carbohydrate metabolism</keyword>
<organism evidence="9">
    <name type="scientific">marine metagenome</name>
    <dbReference type="NCBI Taxonomy" id="408172"/>
    <lineage>
        <taxon>unclassified sequences</taxon>
        <taxon>metagenomes</taxon>
        <taxon>ecological metagenomes</taxon>
    </lineage>
</organism>
<comment type="similarity">
    <text evidence="3">Belongs to the aldose epimerase family.</text>
</comment>
<name>A0A381P921_9ZZZZ</name>
<accession>A0A381P921</accession>
<dbReference type="PIRSF" id="PIRSF005096">
    <property type="entry name" value="GALM"/>
    <property type="match status" value="1"/>
</dbReference>
<dbReference type="NCBIfam" id="NF008277">
    <property type="entry name" value="PRK11055.1"/>
    <property type="match status" value="1"/>
</dbReference>
<dbReference type="GO" id="GO:0030246">
    <property type="term" value="F:carbohydrate binding"/>
    <property type="evidence" value="ECO:0007669"/>
    <property type="project" value="InterPro"/>
</dbReference>
<gene>
    <name evidence="9" type="ORF">METZ01_LOCUS15968</name>
</gene>
<dbReference type="PANTHER" id="PTHR10091:SF0">
    <property type="entry name" value="GALACTOSE MUTAROTASE"/>
    <property type="match status" value="1"/>
</dbReference>
<evidence type="ECO:0000256" key="6">
    <source>
        <dbReference type="ARBA" id="ARBA00022553"/>
    </source>
</evidence>
<proteinExistence type="inferred from homology"/>
<reference evidence="9" key="1">
    <citation type="submission" date="2018-05" db="EMBL/GenBank/DDBJ databases">
        <authorList>
            <person name="Lanie J.A."/>
            <person name="Ng W.-L."/>
            <person name="Kazmierczak K.M."/>
            <person name="Andrzejewski T.M."/>
            <person name="Davidsen T.M."/>
            <person name="Wayne K.J."/>
            <person name="Tettelin H."/>
            <person name="Glass J.I."/>
            <person name="Rusch D."/>
            <person name="Podicherti R."/>
            <person name="Tsui H.-C.T."/>
            <person name="Winkler M.E."/>
        </authorList>
    </citation>
    <scope>NUCLEOTIDE SEQUENCE</scope>
</reference>
<keyword evidence="6" id="KW-0597">Phosphoprotein</keyword>
<keyword evidence="5" id="KW-0963">Cytoplasm</keyword>
<evidence type="ECO:0000256" key="3">
    <source>
        <dbReference type="ARBA" id="ARBA00006206"/>
    </source>
</evidence>
<dbReference type="CDD" id="cd09019">
    <property type="entry name" value="galactose_mutarotase_like"/>
    <property type="match status" value="1"/>
</dbReference>
<dbReference type="InterPro" id="IPR008183">
    <property type="entry name" value="Aldose_1/G6P_1-epimerase"/>
</dbReference>
<dbReference type="FunFam" id="2.70.98.10:FF:000003">
    <property type="entry name" value="Aldose 1-epimerase"/>
    <property type="match status" value="1"/>
</dbReference>
<dbReference type="GO" id="GO:0004034">
    <property type="term" value="F:aldose 1-epimerase activity"/>
    <property type="evidence" value="ECO:0007669"/>
    <property type="project" value="TreeGrafter"/>
</dbReference>
<dbReference type="UniPathway" id="UPA00242"/>
<sequence>MKKYFFLLLIVVLISIYYFLRNPMGVDKNSSLISINKTEFGTLKNGTVVYKYTLENKIGTKVSIITYGGIITNLKTFNKSGALEDIVLGYNSLEEYIKESPYFGAIVGRYGNRISKGKFSINGKEYNLVRNDGQNHLHGGNIGFDKVIWDATTQTDKNSASLILSYTSGDMEEGYPGNLETKVIYTLNNENSIEVLYEAITDKPTIINLTQHSYFNLSGDFSESILDHEVKINANAFLPVDKTLIPTGEIVNVESTPFDFRKFKRIGKDINFENEQLIIGNGYDHCWVLNDYGTMRFVAAAYHSRSGRFLEVYSDEPGMQFYSGNFLDGTLPRRDEGYYGNRSGFCFETQHYPNSPNNKEFPSVVLKPNELYTSKTTFHFSLK</sequence>
<evidence type="ECO:0000256" key="1">
    <source>
        <dbReference type="ARBA" id="ARBA00004496"/>
    </source>
</evidence>
<dbReference type="Pfam" id="PF01263">
    <property type="entry name" value="Aldose_epim"/>
    <property type="match status" value="1"/>
</dbReference>
<dbReference type="GO" id="GO:0006006">
    <property type="term" value="P:glucose metabolic process"/>
    <property type="evidence" value="ECO:0007669"/>
    <property type="project" value="TreeGrafter"/>
</dbReference>
<evidence type="ECO:0008006" key="10">
    <source>
        <dbReference type="Google" id="ProtNLM"/>
    </source>
</evidence>
<comment type="subunit">
    <text evidence="4">Monomer.</text>
</comment>